<dbReference type="EMBL" id="PFME01000042">
    <property type="protein sequence ID" value="PIY95520.1"/>
    <property type="molecule type" value="Genomic_DNA"/>
</dbReference>
<dbReference type="AlphaFoldDB" id="A0A2M7RFK5"/>
<gene>
    <name evidence="1" type="ORF">COY65_03025</name>
</gene>
<proteinExistence type="predicted"/>
<name>A0A2M7RFK5_9BACT</name>
<sequence length="133" mass="15981">NLEPLKNKKDVLFPFWVNQFVPVYDDGVFSQFVGANRWVKNYLPNSFEYQLNDRRQVGQAKYVKRLISLFVDRDFIEKLSMKYQMKIMPSDLKAMMNKDSRVIVNEKVLKFHRHDSRQEVREKFGLFVKQLIS</sequence>
<accession>A0A2M7RFK5</accession>
<evidence type="ECO:0000313" key="1">
    <source>
        <dbReference type="EMBL" id="PIY95520.1"/>
    </source>
</evidence>
<organism evidence="1 2">
    <name type="scientific">Candidatus Jorgensenbacteria bacterium CG_4_10_14_0_8_um_filter_39_13</name>
    <dbReference type="NCBI Taxonomy" id="1974589"/>
    <lineage>
        <taxon>Bacteria</taxon>
        <taxon>Candidatus Joergenseniibacteriota</taxon>
    </lineage>
</organism>
<evidence type="ECO:0000313" key="2">
    <source>
        <dbReference type="Proteomes" id="UP000230238"/>
    </source>
</evidence>
<protein>
    <submittedName>
        <fullName evidence="1">Uncharacterized protein</fullName>
    </submittedName>
</protein>
<reference evidence="2" key="1">
    <citation type="submission" date="2017-09" db="EMBL/GenBank/DDBJ databases">
        <title>Depth-based differentiation of microbial function through sediment-hosted aquifers and enrichment of novel symbionts in the deep terrestrial subsurface.</title>
        <authorList>
            <person name="Probst A.J."/>
            <person name="Ladd B."/>
            <person name="Jarett J.K."/>
            <person name="Geller-Mcgrath D.E."/>
            <person name="Sieber C.M.K."/>
            <person name="Emerson J.B."/>
            <person name="Anantharaman K."/>
            <person name="Thomas B.C."/>
            <person name="Malmstrom R."/>
            <person name="Stieglmeier M."/>
            <person name="Klingl A."/>
            <person name="Woyke T."/>
            <person name="Ryan C.M."/>
            <person name="Banfield J.F."/>
        </authorList>
    </citation>
    <scope>NUCLEOTIDE SEQUENCE [LARGE SCALE GENOMIC DNA]</scope>
</reference>
<dbReference type="Proteomes" id="UP000230238">
    <property type="component" value="Unassembled WGS sequence"/>
</dbReference>
<feature type="non-terminal residue" evidence="1">
    <location>
        <position position="1"/>
    </location>
</feature>
<comment type="caution">
    <text evidence="1">The sequence shown here is derived from an EMBL/GenBank/DDBJ whole genome shotgun (WGS) entry which is preliminary data.</text>
</comment>